<keyword evidence="6" id="KW-0297">G-protein coupled receptor</keyword>
<keyword evidence="5 10" id="KW-1133">Transmembrane helix</keyword>
<feature type="transmembrane region" description="Helical" evidence="10">
    <location>
        <begin position="291"/>
        <end position="308"/>
    </location>
</feature>
<dbReference type="CDD" id="cd14966">
    <property type="entry name" value="7tmD_STE3"/>
    <property type="match status" value="1"/>
</dbReference>
<evidence type="ECO:0000256" key="6">
    <source>
        <dbReference type="ARBA" id="ARBA00023040"/>
    </source>
</evidence>
<dbReference type="EMBL" id="VIFY01000087">
    <property type="protein sequence ID" value="TQB71175.1"/>
    <property type="molecule type" value="Genomic_DNA"/>
</dbReference>
<dbReference type="OrthoDB" id="2874149at2759"/>
<dbReference type="GO" id="GO:0005886">
    <property type="term" value="C:plasma membrane"/>
    <property type="evidence" value="ECO:0007669"/>
    <property type="project" value="TreeGrafter"/>
</dbReference>
<accession>A0A507QRE2</accession>
<dbReference type="PRINTS" id="PR00899">
    <property type="entry name" value="GPCRSTE3"/>
</dbReference>
<comment type="subcellular location">
    <subcellularLocation>
        <location evidence="1">Membrane</location>
        <topology evidence="1">Multi-pass membrane protein</topology>
    </subcellularLocation>
</comment>
<proteinExistence type="inferred from homology"/>
<feature type="transmembrane region" description="Helical" evidence="10">
    <location>
        <begin position="93"/>
        <end position="115"/>
    </location>
</feature>
<dbReference type="GO" id="GO:0004932">
    <property type="term" value="F:mating-type factor pheromone receptor activity"/>
    <property type="evidence" value="ECO:0007669"/>
    <property type="project" value="InterPro"/>
</dbReference>
<feature type="transmembrane region" description="Helical" evidence="10">
    <location>
        <begin position="53"/>
        <end position="73"/>
    </location>
</feature>
<feature type="transmembrane region" description="Helical" evidence="10">
    <location>
        <begin position="177"/>
        <end position="207"/>
    </location>
</feature>
<dbReference type="InterPro" id="IPR001499">
    <property type="entry name" value="GPCR_STE3"/>
</dbReference>
<keyword evidence="12" id="KW-1185">Reference proteome</keyword>
<evidence type="ECO:0000256" key="9">
    <source>
        <dbReference type="ARBA" id="ARBA00023224"/>
    </source>
</evidence>
<keyword evidence="3" id="KW-0589">Pheromone response</keyword>
<evidence type="ECO:0000313" key="12">
    <source>
        <dbReference type="Proteomes" id="UP000319663"/>
    </source>
</evidence>
<sequence length="477" mass="53934">MGPPVLQFDMDARTASGEHSYATARAIPALACISVIVNIPSLILHLRNRNWPVTCIACWFVINNLFTTINALIWNNDDMNSWWDGVGLCDIEVRLLAASYVGVPGAVVCLFRSLGAVLDTRCTTLVPSEAQRRRTLCIEVLFCVVAPSMLVITSYVVQTNRYAIFEISGCTFVSDQSWLSVVLLYMWPGIICLIAIYYCCLVIFRIYRYRSQFGDILRSSGTSWTKSRFFRLFSLALLILLAIVSFQTYFLYENVRWLLPDWHGFHWDNVHGKEWKYIIMISTHGSSFVDSWVFIIGGFIVFIFSGFGQDATKMYRSVLSKLGFDRCSSCLSRRWKSSTLSITGSQGSGRGKLRCEPKWPSMPRNYANPYDPFYRSLHPQQSEMEGNTPSSWPRAVWNFLRKPISSASTPCDLNRTASPASRIYPPLNSVSANAWADRSESSHRTGSFGSASFSTDEGIIQVRQFISQKSESMNLNV</sequence>
<keyword evidence="9" id="KW-0807">Transducer</keyword>
<organism evidence="11 12">
    <name type="scientific">Monascus purpureus</name>
    <name type="common">Red mold</name>
    <name type="synonym">Monascus anka</name>
    <dbReference type="NCBI Taxonomy" id="5098"/>
    <lineage>
        <taxon>Eukaryota</taxon>
        <taxon>Fungi</taxon>
        <taxon>Dikarya</taxon>
        <taxon>Ascomycota</taxon>
        <taxon>Pezizomycotina</taxon>
        <taxon>Eurotiomycetes</taxon>
        <taxon>Eurotiomycetidae</taxon>
        <taxon>Eurotiales</taxon>
        <taxon>Aspergillaceae</taxon>
        <taxon>Monascus</taxon>
    </lineage>
</organism>
<dbReference type="Pfam" id="PF02076">
    <property type="entry name" value="STE3"/>
    <property type="match status" value="1"/>
</dbReference>
<evidence type="ECO:0000256" key="4">
    <source>
        <dbReference type="ARBA" id="ARBA00022692"/>
    </source>
</evidence>
<evidence type="ECO:0000313" key="11">
    <source>
        <dbReference type="EMBL" id="TQB71175.1"/>
    </source>
</evidence>
<feature type="transmembrane region" description="Helical" evidence="10">
    <location>
        <begin position="228"/>
        <end position="252"/>
    </location>
</feature>
<evidence type="ECO:0000256" key="5">
    <source>
        <dbReference type="ARBA" id="ARBA00022989"/>
    </source>
</evidence>
<evidence type="ECO:0000256" key="7">
    <source>
        <dbReference type="ARBA" id="ARBA00023136"/>
    </source>
</evidence>
<reference evidence="11 12" key="1">
    <citation type="submission" date="2019-06" db="EMBL/GenBank/DDBJ databases">
        <title>Wine fermentation using esterase from Monascus purpureus.</title>
        <authorList>
            <person name="Geng C."/>
            <person name="Zhang Y."/>
        </authorList>
    </citation>
    <scope>NUCLEOTIDE SEQUENCE [LARGE SCALE GENOMIC DNA]</scope>
    <source>
        <strain evidence="11">HQ1</strain>
    </source>
</reference>
<keyword evidence="8 11" id="KW-0675">Receptor</keyword>
<evidence type="ECO:0000256" key="8">
    <source>
        <dbReference type="ARBA" id="ARBA00023170"/>
    </source>
</evidence>
<comment type="similarity">
    <text evidence="2">Belongs to the G-protein coupled receptor 4 family.</text>
</comment>
<evidence type="ECO:0000256" key="2">
    <source>
        <dbReference type="ARBA" id="ARBA00011085"/>
    </source>
</evidence>
<feature type="transmembrane region" description="Helical" evidence="10">
    <location>
        <begin position="26"/>
        <end position="46"/>
    </location>
</feature>
<dbReference type="STRING" id="5098.A0A507QRE2"/>
<evidence type="ECO:0000256" key="3">
    <source>
        <dbReference type="ARBA" id="ARBA00022507"/>
    </source>
</evidence>
<name>A0A507QRE2_MONPU</name>
<dbReference type="AlphaFoldDB" id="A0A507QRE2"/>
<dbReference type="PANTHER" id="PTHR28097">
    <property type="entry name" value="PHEROMONE A FACTOR RECEPTOR"/>
    <property type="match status" value="1"/>
</dbReference>
<keyword evidence="4 10" id="KW-0812">Transmembrane</keyword>
<dbReference type="Proteomes" id="UP000319663">
    <property type="component" value="Unassembled WGS sequence"/>
</dbReference>
<gene>
    <name evidence="11" type="primary">STE3</name>
    <name evidence="11" type="ORF">MPDQ_007765</name>
</gene>
<feature type="transmembrane region" description="Helical" evidence="10">
    <location>
        <begin position="136"/>
        <end position="157"/>
    </location>
</feature>
<comment type="caution">
    <text evidence="11">The sequence shown here is derived from an EMBL/GenBank/DDBJ whole genome shotgun (WGS) entry which is preliminary data.</text>
</comment>
<evidence type="ECO:0000256" key="1">
    <source>
        <dbReference type="ARBA" id="ARBA00004141"/>
    </source>
</evidence>
<keyword evidence="7 10" id="KW-0472">Membrane</keyword>
<dbReference type="GO" id="GO:0000750">
    <property type="term" value="P:pheromone-dependent signal transduction involved in conjugation with cellular fusion"/>
    <property type="evidence" value="ECO:0007669"/>
    <property type="project" value="TreeGrafter"/>
</dbReference>
<evidence type="ECO:0000256" key="10">
    <source>
        <dbReference type="SAM" id="Phobius"/>
    </source>
</evidence>
<dbReference type="PANTHER" id="PTHR28097:SF1">
    <property type="entry name" value="PHEROMONE A FACTOR RECEPTOR"/>
    <property type="match status" value="1"/>
</dbReference>
<protein>
    <submittedName>
        <fullName evidence="11">A-factor receptor</fullName>
    </submittedName>
</protein>